<feature type="region of interest" description="Disordered" evidence="1">
    <location>
        <begin position="148"/>
        <end position="259"/>
    </location>
</feature>
<dbReference type="Pfam" id="PF20177">
    <property type="entry name" value="DUF6542"/>
    <property type="match status" value="1"/>
</dbReference>
<feature type="compositionally biased region" description="Basic and acidic residues" evidence="1">
    <location>
        <begin position="217"/>
        <end position="227"/>
    </location>
</feature>
<feature type="domain" description="DUF6542" evidence="3">
    <location>
        <begin position="24"/>
        <end position="142"/>
    </location>
</feature>
<organism evidence="4 5">
    <name type="scientific">Dietzia timorensis</name>
    <dbReference type="NCBI Taxonomy" id="499555"/>
    <lineage>
        <taxon>Bacteria</taxon>
        <taxon>Bacillati</taxon>
        <taxon>Actinomycetota</taxon>
        <taxon>Actinomycetes</taxon>
        <taxon>Mycobacteriales</taxon>
        <taxon>Dietziaceae</taxon>
        <taxon>Dietzia</taxon>
    </lineage>
</organism>
<keyword evidence="2" id="KW-1133">Transmembrane helix</keyword>
<feature type="transmembrane region" description="Helical" evidence="2">
    <location>
        <begin position="121"/>
        <end position="141"/>
    </location>
</feature>
<dbReference type="AlphaFoldDB" id="A0A921F2D5"/>
<evidence type="ECO:0000256" key="2">
    <source>
        <dbReference type="SAM" id="Phobius"/>
    </source>
</evidence>
<comment type="caution">
    <text evidence="4">The sequence shown here is derived from an EMBL/GenBank/DDBJ whole genome shotgun (WGS) entry which is preliminary data.</text>
</comment>
<dbReference type="InterPro" id="IPR046672">
    <property type="entry name" value="DUF6542"/>
</dbReference>
<dbReference type="EMBL" id="DYXM01000063">
    <property type="protein sequence ID" value="HJE90060.1"/>
    <property type="molecule type" value="Genomic_DNA"/>
</dbReference>
<feature type="compositionally biased region" description="Low complexity" evidence="1">
    <location>
        <begin position="162"/>
        <end position="175"/>
    </location>
</feature>
<evidence type="ECO:0000256" key="1">
    <source>
        <dbReference type="SAM" id="MobiDB-lite"/>
    </source>
</evidence>
<gene>
    <name evidence="4" type="ORF">K8V11_03505</name>
</gene>
<keyword evidence="2" id="KW-0472">Membrane</keyword>
<protein>
    <recommendedName>
        <fullName evidence="3">DUF6542 domain-containing protein</fullName>
    </recommendedName>
</protein>
<keyword evidence="2" id="KW-0812">Transmembrane</keyword>
<dbReference type="Proteomes" id="UP000776650">
    <property type="component" value="Unassembled WGS sequence"/>
</dbReference>
<feature type="transmembrane region" description="Helical" evidence="2">
    <location>
        <begin position="50"/>
        <end position="70"/>
    </location>
</feature>
<name>A0A921F2D5_9ACTN</name>
<reference evidence="4" key="1">
    <citation type="journal article" date="2021" name="PeerJ">
        <title>Extensive microbial diversity within the chicken gut microbiome revealed by metagenomics and culture.</title>
        <authorList>
            <person name="Gilroy R."/>
            <person name="Ravi A."/>
            <person name="Getino M."/>
            <person name="Pursley I."/>
            <person name="Horton D.L."/>
            <person name="Alikhan N.F."/>
            <person name="Baker D."/>
            <person name="Gharbi K."/>
            <person name="Hall N."/>
            <person name="Watson M."/>
            <person name="Adriaenssens E.M."/>
            <person name="Foster-Nyarko E."/>
            <person name="Jarju S."/>
            <person name="Secka A."/>
            <person name="Antonio M."/>
            <person name="Oren A."/>
            <person name="Chaudhuri R.R."/>
            <person name="La Ragione R."/>
            <person name="Hildebrand F."/>
            <person name="Pallen M.J."/>
        </authorList>
    </citation>
    <scope>NUCLEOTIDE SEQUENCE</scope>
    <source>
        <strain evidence="4">ChiGjej1B1-18357</strain>
    </source>
</reference>
<evidence type="ECO:0000313" key="5">
    <source>
        <dbReference type="Proteomes" id="UP000776650"/>
    </source>
</evidence>
<feature type="transmembrane region" description="Helical" evidence="2">
    <location>
        <begin position="82"/>
        <end position="101"/>
    </location>
</feature>
<evidence type="ECO:0000259" key="3">
    <source>
        <dbReference type="Pfam" id="PF20177"/>
    </source>
</evidence>
<dbReference type="RefSeq" id="WP_303910830.1">
    <property type="nucleotide sequence ID" value="NZ_DYXM01000063.1"/>
</dbReference>
<reference evidence="4" key="2">
    <citation type="submission" date="2021-09" db="EMBL/GenBank/DDBJ databases">
        <authorList>
            <person name="Gilroy R."/>
        </authorList>
    </citation>
    <scope>NUCLEOTIDE SEQUENCE</scope>
    <source>
        <strain evidence="4">ChiGjej1B1-18357</strain>
    </source>
</reference>
<evidence type="ECO:0000313" key="4">
    <source>
        <dbReference type="EMBL" id="HJE90060.1"/>
    </source>
</evidence>
<feature type="compositionally biased region" description="Basic residues" evidence="1">
    <location>
        <begin position="148"/>
        <end position="161"/>
    </location>
</feature>
<sequence length="259" mass="27618">MKLAAGTSRRIALEDRSVLPGLPGIPGWAAVVLLLVFVGVSWALSWGEEILGRPFTILFFLGAVFAVLLVRRKNVFTTVVQPPLVALVTIPLFQYLNTGGFGSSIGRTEILTILVPLAKRFPLLLATCLVVLAIALVRTLILEPRTHRSRGGSRWGRRSSGARHGAARSSGSGHRAAPKKVSGKASGKGKDSGKSGSSSDDDGDAESPGRRISAAEAARKSSSERPPIRRVSRSVEDETPAGWPEREAGTREGRHTVED</sequence>
<feature type="transmembrane region" description="Helical" evidence="2">
    <location>
        <begin position="21"/>
        <end position="44"/>
    </location>
</feature>
<proteinExistence type="predicted"/>
<accession>A0A921F2D5</accession>
<feature type="compositionally biased region" description="Basic and acidic residues" evidence="1">
    <location>
        <begin position="244"/>
        <end position="259"/>
    </location>
</feature>